<proteinExistence type="predicted"/>
<sequence length="72" mass="8485">MESCPVEPGFYFIKDYNVVERLMPYAIAETKIVIVAEVKTKIIGKMVDLGNLKIHYEIKTLEKLERERKRQK</sequence>
<evidence type="ECO:0000313" key="2">
    <source>
        <dbReference type="Proteomes" id="UP000183832"/>
    </source>
</evidence>
<evidence type="ECO:0000313" key="1">
    <source>
        <dbReference type="EMBL" id="CRK87424.1"/>
    </source>
</evidence>
<name>A0A1J1HHC0_9DIPT</name>
<accession>A0A1J1HHC0</accession>
<dbReference type="Proteomes" id="UP000183832">
    <property type="component" value="Unassembled WGS sequence"/>
</dbReference>
<protein>
    <submittedName>
        <fullName evidence="1">CLUMA_CG001226, isoform A</fullName>
    </submittedName>
</protein>
<reference evidence="1 2" key="1">
    <citation type="submission" date="2015-04" db="EMBL/GenBank/DDBJ databases">
        <authorList>
            <person name="Syromyatnikov M.Y."/>
            <person name="Popov V.N."/>
        </authorList>
    </citation>
    <scope>NUCLEOTIDE SEQUENCE [LARGE SCALE GENOMIC DNA]</scope>
</reference>
<organism evidence="1 2">
    <name type="scientific">Clunio marinus</name>
    <dbReference type="NCBI Taxonomy" id="568069"/>
    <lineage>
        <taxon>Eukaryota</taxon>
        <taxon>Metazoa</taxon>
        <taxon>Ecdysozoa</taxon>
        <taxon>Arthropoda</taxon>
        <taxon>Hexapoda</taxon>
        <taxon>Insecta</taxon>
        <taxon>Pterygota</taxon>
        <taxon>Neoptera</taxon>
        <taxon>Endopterygota</taxon>
        <taxon>Diptera</taxon>
        <taxon>Nematocera</taxon>
        <taxon>Chironomoidea</taxon>
        <taxon>Chironomidae</taxon>
        <taxon>Clunio</taxon>
    </lineage>
</organism>
<dbReference type="AlphaFoldDB" id="A0A1J1HHC0"/>
<gene>
    <name evidence="1" type="ORF">CLUMA_CG001226</name>
</gene>
<dbReference type="OrthoDB" id="7859518at2759"/>
<keyword evidence="2" id="KW-1185">Reference proteome</keyword>
<dbReference type="EMBL" id="CVRI01000004">
    <property type="protein sequence ID" value="CRK87424.1"/>
    <property type="molecule type" value="Genomic_DNA"/>
</dbReference>